<dbReference type="SUPFAM" id="SSF46689">
    <property type="entry name" value="Homeodomain-like"/>
    <property type="match status" value="1"/>
</dbReference>
<accession>A0A502EJG3</accession>
<dbReference type="PRINTS" id="PR00455">
    <property type="entry name" value="HTHTETR"/>
</dbReference>
<dbReference type="AlphaFoldDB" id="A0A502EJG3"/>
<evidence type="ECO:0000256" key="2">
    <source>
        <dbReference type="ARBA" id="ARBA00023015"/>
    </source>
</evidence>
<feature type="domain" description="HTH tetR-type" evidence="7">
    <location>
        <begin position="57"/>
        <end position="117"/>
    </location>
</feature>
<proteinExistence type="predicted"/>
<dbReference type="GO" id="GO:0000976">
    <property type="term" value="F:transcription cis-regulatory region binding"/>
    <property type="evidence" value="ECO:0007669"/>
    <property type="project" value="TreeGrafter"/>
</dbReference>
<dbReference type="Gene3D" id="1.10.10.60">
    <property type="entry name" value="Homeodomain-like"/>
    <property type="match status" value="1"/>
</dbReference>
<keyword evidence="2" id="KW-0805">Transcription regulation</keyword>
<evidence type="ECO:0000256" key="3">
    <source>
        <dbReference type="ARBA" id="ARBA00023125"/>
    </source>
</evidence>
<dbReference type="Proteomes" id="UP000320095">
    <property type="component" value="Unassembled WGS sequence"/>
</dbReference>
<gene>
    <name evidence="8" type="ORF">EAH80_01390</name>
</gene>
<organism evidence="8 9">
    <name type="scientific">Mycolicibacterium hodleri</name>
    <dbReference type="NCBI Taxonomy" id="49897"/>
    <lineage>
        <taxon>Bacteria</taxon>
        <taxon>Bacillati</taxon>
        <taxon>Actinomycetota</taxon>
        <taxon>Actinomycetes</taxon>
        <taxon>Mycobacteriales</taxon>
        <taxon>Mycobacteriaceae</taxon>
        <taxon>Mycolicibacterium</taxon>
    </lineage>
</organism>
<dbReference type="EMBL" id="RCZG01000001">
    <property type="protein sequence ID" value="TPG36636.1"/>
    <property type="molecule type" value="Genomic_DNA"/>
</dbReference>
<sequence>MRAPAERRVSSAYDAHEPSRPLLYHERADRSPVKRTTRPLPAPATRDVGWAAGPRADKTRRAILDTANRLFLESGYSCVRVEDIASAAEISRSLFYIYFPSKRDVFLAIGIDSIAAGTKVLDVLDTISENYDDDDLREWIGTYLEYLEHFGAFIRSWDEAMANDQELQRDSQRRTERFCRRMGLALDRLRGASVGDPTLQGLALRSTIDGVWYFWRVSDLPHERDEIVAVLVVALKSAISR</sequence>
<dbReference type="InterPro" id="IPR050109">
    <property type="entry name" value="HTH-type_TetR-like_transc_reg"/>
</dbReference>
<keyword evidence="3 5" id="KW-0238">DNA-binding</keyword>
<evidence type="ECO:0000256" key="1">
    <source>
        <dbReference type="ARBA" id="ARBA00011738"/>
    </source>
</evidence>
<dbReference type="FunFam" id="1.10.10.60:FF:000141">
    <property type="entry name" value="TetR family transcriptional regulator"/>
    <property type="match status" value="1"/>
</dbReference>
<evidence type="ECO:0000256" key="4">
    <source>
        <dbReference type="ARBA" id="ARBA00023163"/>
    </source>
</evidence>
<dbReference type="PROSITE" id="PS50977">
    <property type="entry name" value="HTH_TETR_2"/>
    <property type="match status" value="1"/>
</dbReference>
<dbReference type="Pfam" id="PF00440">
    <property type="entry name" value="TetR_N"/>
    <property type="match status" value="1"/>
</dbReference>
<evidence type="ECO:0000256" key="6">
    <source>
        <dbReference type="SAM" id="MobiDB-lite"/>
    </source>
</evidence>
<dbReference type="Gene3D" id="1.10.357.10">
    <property type="entry name" value="Tetracycline Repressor, domain 2"/>
    <property type="match status" value="1"/>
</dbReference>
<comment type="subunit">
    <text evidence="1">Homodimer.</text>
</comment>
<evidence type="ECO:0000259" key="7">
    <source>
        <dbReference type="PROSITE" id="PS50977"/>
    </source>
</evidence>
<feature type="DNA-binding region" description="H-T-H motif" evidence="5">
    <location>
        <begin position="80"/>
        <end position="99"/>
    </location>
</feature>
<keyword evidence="4" id="KW-0804">Transcription</keyword>
<reference evidence="8 9" key="1">
    <citation type="journal article" date="2019" name="Environ. Microbiol.">
        <title>Species interactions and distinct microbial communities in high Arctic permafrost affected cryosols are associated with the CH4 and CO2 gas fluxes.</title>
        <authorList>
            <person name="Altshuler I."/>
            <person name="Hamel J."/>
            <person name="Turney S."/>
            <person name="Magnuson E."/>
            <person name="Levesque R."/>
            <person name="Greer C."/>
            <person name="Whyte L.G."/>
        </authorList>
    </citation>
    <scope>NUCLEOTIDE SEQUENCE [LARGE SCALE GENOMIC DNA]</scope>
    <source>
        <strain evidence="8 9">S5.20</strain>
    </source>
</reference>
<dbReference type="PANTHER" id="PTHR30055:SF234">
    <property type="entry name" value="HTH-TYPE TRANSCRIPTIONAL REGULATOR BETI"/>
    <property type="match status" value="1"/>
</dbReference>
<evidence type="ECO:0000313" key="9">
    <source>
        <dbReference type="Proteomes" id="UP000320095"/>
    </source>
</evidence>
<keyword evidence="9" id="KW-1185">Reference proteome</keyword>
<name>A0A502EJG3_9MYCO</name>
<dbReference type="PANTHER" id="PTHR30055">
    <property type="entry name" value="HTH-TYPE TRANSCRIPTIONAL REGULATOR RUTR"/>
    <property type="match status" value="1"/>
</dbReference>
<dbReference type="InterPro" id="IPR001647">
    <property type="entry name" value="HTH_TetR"/>
</dbReference>
<dbReference type="InterPro" id="IPR009057">
    <property type="entry name" value="Homeodomain-like_sf"/>
</dbReference>
<comment type="caution">
    <text evidence="8">The sequence shown here is derived from an EMBL/GenBank/DDBJ whole genome shotgun (WGS) entry which is preliminary data.</text>
</comment>
<feature type="region of interest" description="Disordered" evidence="6">
    <location>
        <begin position="24"/>
        <end position="51"/>
    </location>
</feature>
<dbReference type="GO" id="GO:0045892">
    <property type="term" value="P:negative regulation of DNA-templated transcription"/>
    <property type="evidence" value="ECO:0007669"/>
    <property type="project" value="UniProtKB-ARBA"/>
</dbReference>
<protein>
    <submittedName>
        <fullName evidence="8">TetR/AcrR family transcriptional regulator</fullName>
    </submittedName>
</protein>
<evidence type="ECO:0000256" key="5">
    <source>
        <dbReference type="PROSITE-ProRule" id="PRU00335"/>
    </source>
</evidence>
<evidence type="ECO:0000313" key="8">
    <source>
        <dbReference type="EMBL" id="TPG36636.1"/>
    </source>
</evidence>
<dbReference type="GO" id="GO:0003700">
    <property type="term" value="F:DNA-binding transcription factor activity"/>
    <property type="evidence" value="ECO:0007669"/>
    <property type="project" value="TreeGrafter"/>
</dbReference>